<evidence type="ECO:0000256" key="9">
    <source>
        <dbReference type="ARBA" id="ARBA00023128"/>
    </source>
</evidence>
<evidence type="ECO:0000313" key="15">
    <source>
        <dbReference type="Proteomes" id="UP001230051"/>
    </source>
</evidence>
<reference evidence="14" key="1">
    <citation type="submission" date="2022-02" db="EMBL/GenBank/DDBJ databases">
        <title>Atlantic sturgeon de novo genome assembly.</title>
        <authorList>
            <person name="Stock M."/>
            <person name="Klopp C."/>
            <person name="Guiguen Y."/>
            <person name="Cabau C."/>
            <person name="Parinello H."/>
            <person name="Santidrian Yebra-Pimentel E."/>
            <person name="Kuhl H."/>
            <person name="Dirks R.P."/>
            <person name="Guessner J."/>
            <person name="Wuertz S."/>
            <person name="Du K."/>
            <person name="Schartl M."/>
        </authorList>
    </citation>
    <scope>NUCLEOTIDE SEQUENCE</scope>
    <source>
        <strain evidence="14">STURGEONOMICS-FGT-2020</strain>
        <tissue evidence="14">Whole blood</tissue>
    </source>
</reference>
<dbReference type="PANTHER" id="PTHR45624">
    <property type="entry name" value="MITOCHONDRIAL BASIC AMINO ACIDS TRANSPORTER-RELATED"/>
    <property type="match status" value="1"/>
</dbReference>
<keyword evidence="9" id="KW-0496">Mitochondrion</keyword>
<accession>A0AAD8FYN8</accession>
<keyword evidence="8" id="KW-1133">Transmembrane helix</keyword>
<feature type="repeat" description="Solcar" evidence="12">
    <location>
        <begin position="1"/>
        <end position="83"/>
    </location>
</feature>
<comment type="caution">
    <text evidence="14">The sequence shown here is derived from an EMBL/GenBank/DDBJ whole genome shotgun (WGS) entry which is preliminary data.</text>
</comment>
<keyword evidence="15" id="KW-1185">Reference proteome</keyword>
<evidence type="ECO:0000256" key="3">
    <source>
        <dbReference type="ARBA" id="ARBA00022448"/>
    </source>
</evidence>
<dbReference type="SUPFAM" id="SSF103506">
    <property type="entry name" value="Mitochondrial carrier"/>
    <property type="match status" value="1"/>
</dbReference>
<dbReference type="EMBL" id="JAGXEW010000023">
    <property type="protein sequence ID" value="KAK1158701.1"/>
    <property type="molecule type" value="Genomic_DNA"/>
</dbReference>
<evidence type="ECO:0000313" key="14">
    <source>
        <dbReference type="EMBL" id="KAK1158701.1"/>
    </source>
</evidence>
<proteinExistence type="inferred from homology"/>
<keyword evidence="7" id="KW-0999">Mitochondrion inner membrane</keyword>
<dbReference type="Gene3D" id="1.50.40.10">
    <property type="entry name" value="Mitochondrial carrier domain"/>
    <property type="match status" value="2"/>
</dbReference>
<evidence type="ECO:0000256" key="2">
    <source>
        <dbReference type="ARBA" id="ARBA00006375"/>
    </source>
</evidence>
<dbReference type="PROSITE" id="PS50920">
    <property type="entry name" value="SOLCAR"/>
    <property type="match status" value="3"/>
</dbReference>
<dbReference type="GO" id="GO:0140021">
    <property type="term" value="P:mitochondrial ADP transmembrane transport"/>
    <property type="evidence" value="ECO:0007669"/>
    <property type="project" value="InterPro"/>
</dbReference>
<dbReference type="PANTHER" id="PTHR45624:SF3">
    <property type="entry name" value="SOLUTE CARRIER FAMILY 25 MEMBER 47"/>
    <property type="match status" value="1"/>
</dbReference>
<keyword evidence="5 12" id="KW-0812">Transmembrane</keyword>
<comment type="catalytic activity">
    <reaction evidence="11">
        <text>H(+)(in) = H(+)(out)</text>
        <dbReference type="Rhea" id="RHEA:34979"/>
        <dbReference type="ChEBI" id="CHEBI:15378"/>
    </reaction>
</comment>
<keyword evidence="10 12" id="KW-0472">Membrane</keyword>
<dbReference type="InterPro" id="IPR018108">
    <property type="entry name" value="MCP_transmembrane"/>
</dbReference>
<evidence type="ECO:0000256" key="12">
    <source>
        <dbReference type="PROSITE-ProRule" id="PRU00282"/>
    </source>
</evidence>
<evidence type="ECO:0000256" key="13">
    <source>
        <dbReference type="RuleBase" id="RU000488"/>
    </source>
</evidence>
<evidence type="ECO:0000256" key="7">
    <source>
        <dbReference type="ARBA" id="ARBA00022792"/>
    </source>
</evidence>
<dbReference type="PRINTS" id="PR00927">
    <property type="entry name" value="ADPTRNSLCASE"/>
</dbReference>
<evidence type="ECO:0000256" key="6">
    <source>
        <dbReference type="ARBA" id="ARBA00022737"/>
    </source>
</evidence>
<keyword evidence="6" id="KW-0677">Repeat</keyword>
<dbReference type="GO" id="GO:1990544">
    <property type="term" value="P:mitochondrial ATP transmembrane transport"/>
    <property type="evidence" value="ECO:0007669"/>
    <property type="project" value="InterPro"/>
</dbReference>
<evidence type="ECO:0000256" key="4">
    <source>
        <dbReference type="ARBA" id="ARBA00022449"/>
    </source>
</evidence>
<evidence type="ECO:0000256" key="10">
    <source>
        <dbReference type="ARBA" id="ARBA00023136"/>
    </source>
</evidence>
<evidence type="ECO:0000256" key="8">
    <source>
        <dbReference type="ARBA" id="ARBA00022989"/>
    </source>
</evidence>
<evidence type="ECO:0000256" key="1">
    <source>
        <dbReference type="ARBA" id="ARBA00004448"/>
    </source>
</evidence>
<dbReference type="InterPro" id="IPR023395">
    <property type="entry name" value="MCP_dom_sf"/>
</dbReference>
<evidence type="ECO:0000256" key="5">
    <source>
        <dbReference type="ARBA" id="ARBA00022692"/>
    </source>
</evidence>
<name>A0AAD8FYN8_ACIOX</name>
<protein>
    <submittedName>
        <fullName evidence="14">Solute carrier family 25 member 47-like isoform X1</fullName>
    </submittedName>
</protein>
<feature type="repeat" description="Solcar" evidence="12">
    <location>
        <begin position="203"/>
        <end position="290"/>
    </location>
</feature>
<dbReference type="InterPro" id="IPR002113">
    <property type="entry name" value="ADT_euk_type"/>
</dbReference>
<keyword evidence="3 13" id="KW-0813">Transport</keyword>
<dbReference type="InterPro" id="IPR050567">
    <property type="entry name" value="Mitochondrial_Carrier"/>
</dbReference>
<organism evidence="14 15">
    <name type="scientific">Acipenser oxyrinchus oxyrinchus</name>
    <dbReference type="NCBI Taxonomy" id="40147"/>
    <lineage>
        <taxon>Eukaryota</taxon>
        <taxon>Metazoa</taxon>
        <taxon>Chordata</taxon>
        <taxon>Craniata</taxon>
        <taxon>Vertebrata</taxon>
        <taxon>Euteleostomi</taxon>
        <taxon>Actinopterygii</taxon>
        <taxon>Chondrostei</taxon>
        <taxon>Acipenseriformes</taxon>
        <taxon>Acipenseridae</taxon>
        <taxon>Acipenser</taxon>
    </lineage>
</organism>
<dbReference type="GO" id="GO:0005743">
    <property type="term" value="C:mitochondrial inner membrane"/>
    <property type="evidence" value="ECO:0007669"/>
    <property type="project" value="UniProtKB-SubCell"/>
</dbReference>
<dbReference type="AlphaFoldDB" id="A0AAD8FYN8"/>
<dbReference type="PRINTS" id="PR00926">
    <property type="entry name" value="MITOCARRIER"/>
</dbReference>
<keyword evidence="4" id="KW-0050">Antiport</keyword>
<evidence type="ECO:0000256" key="11">
    <source>
        <dbReference type="ARBA" id="ARBA00024169"/>
    </source>
</evidence>
<dbReference type="Pfam" id="PF00153">
    <property type="entry name" value="Mito_carr"/>
    <property type="match status" value="3"/>
</dbReference>
<comment type="similarity">
    <text evidence="2 13">Belongs to the mitochondrial carrier (TC 2.A.29) family.</text>
</comment>
<dbReference type="GO" id="GO:0005471">
    <property type="term" value="F:ATP:ADP antiporter activity"/>
    <property type="evidence" value="ECO:0007669"/>
    <property type="project" value="InterPro"/>
</dbReference>
<gene>
    <name evidence="14" type="primary">Slc25a47</name>
    <name evidence="14" type="ORF">AOXY_G22433</name>
</gene>
<sequence length="292" mass="31796">MHFADFAAGSIGGALGVFVGYPLDTVKVRLQTQRHYKGLWHCVHSIYKTERLSGFFKGVSMPVSTVLVSSSVAFGTYRNCLQCIQQCRYGSGDARPAHLDFFLSGLAAGSAQVVVMSPADVVKVRLQTQTQPEHVVQGSTANMKVKYQGPLHCMATIVREEGIFGLYRGAHAMMLKDGPSFATYFLTYNIFCEWLTPAGQKQPEWSGVLLAGGCAGTCAWGLATPMDVIKARLQADGLGKRRYSGVVNCITESARQEGARVFFKGLGLNCARAFPVNMVVFATYEMVLKLIP</sequence>
<feature type="repeat" description="Solcar" evidence="12">
    <location>
        <begin position="96"/>
        <end position="194"/>
    </location>
</feature>
<dbReference type="Proteomes" id="UP001230051">
    <property type="component" value="Unassembled WGS sequence"/>
</dbReference>
<comment type="subcellular location">
    <subcellularLocation>
        <location evidence="1">Mitochondrion inner membrane</location>
        <topology evidence="1">Multi-pass membrane protein</topology>
    </subcellularLocation>
</comment>
<dbReference type="FunFam" id="1.50.40.10:FF:000049">
    <property type="entry name" value="Solute carrier family 25 member 45"/>
    <property type="match status" value="1"/>
</dbReference>
<dbReference type="InterPro" id="IPR002067">
    <property type="entry name" value="MCP"/>
</dbReference>